<name>A0A7J7JK22_BUGNE</name>
<dbReference type="InterPro" id="IPR006012">
    <property type="entry name" value="Syntaxin/epimorphin_CS"/>
</dbReference>
<evidence type="ECO:0000256" key="4">
    <source>
        <dbReference type="ARBA" id="ARBA00022692"/>
    </source>
</evidence>
<dbReference type="PROSITE" id="PS50192">
    <property type="entry name" value="T_SNARE"/>
    <property type="match status" value="1"/>
</dbReference>
<dbReference type="PANTHER" id="PTHR19957">
    <property type="entry name" value="SYNTAXIN"/>
    <property type="match status" value="1"/>
</dbReference>
<dbReference type="PANTHER" id="PTHR19957:SF83">
    <property type="entry name" value="SYNTAXIN-16"/>
    <property type="match status" value="1"/>
</dbReference>
<evidence type="ECO:0000256" key="5">
    <source>
        <dbReference type="ARBA" id="ARBA00022927"/>
    </source>
</evidence>
<dbReference type="Gene3D" id="1.20.58.70">
    <property type="match status" value="1"/>
</dbReference>
<dbReference type="InterPro" id="IPR000727">
    <property type="entry name" value="T_SNARE_dom"/>
</dbReference>
<organism evidence="12 13">
    <name type="scientific">Bugula neritina</name>
    <name type="common">Brown bryozoan</name>
    <name type="synonym">Sertularia neritina</name>
    <dbReference type="NCBI Taxonomy" id="10212"/>
    <lineage>
        <taxon>Eukaryota</taxon>
        <taxon>Metazoa</taxon>
        <taxon>Spiralia</taxon>
        <taxon>Lophotrochozoa</taxon>
        <taxon>Bryozoa</taxon>
        <taxon>Gymnolaemata</taxon>
        <taxon>Cheilostomatida</taxon>
        <taxon>Flustrina</taxon>
        <taxon>Buguloidea</taxon>
        <taxon>Bugulidae</taxon>
        <taxon>Bugula</taxon>
    </lineage>
</organism>
<feature type="transmembrane region" description="Helical" evidence="10">
    <location>
        <begin position="278"/>
        <end position="296"/>
    </location>
</feature>
<keyword evidence="7" id="KW-0333">Golgi apparatus</keyword>
<dbReference type="CDD" id="cd15845">
    <property type="entry name" value="SNARE_syntaxin16"/>
    <property type="match status" value="1"/>
</dbReference>
<dbReference type="OrthoDB" id="10251371at2759"/>
<dbReference type="GO" id="GO:0000149">
    <property type="term" value="F:SNARE binding"/>
    <property type="evidence" value="ECO:0007669"/>
    <property type="project" value="TreeGrafter"/>
</dbReference>
<protein>
    <submittedName>
        <fullName evidence="12">STX16</fullName>
    </submittedName>
</protein>
<keyword evidence="13" id="KW-1185">Reference proteome</keyword>
<sequence length="300" mass="34696">MRNNAIQNRHIYAESNYDDRTALVSSDIESGSVSIHKHSSRPVLPPDWVDSVEEVQRQIPEIKKQITELNSLHTRHLNRPSLDDSIDDEQTIDQVTNHITKMFHQCQTLVHRVNNKIKKTPSIQQGKLAKNVMSSIARDLQDLSAHFRKSQSDYLEKMKGREERASHLFSTTTDTHELDSQGFEEIDLYDRTFAREHLQMVEDNSKMVEHREQAIKNVSKSIVDLNMIFKDLATMVVDQGTVLDRIDYNIEQTSMNVEEGHKQLIKAESHHKKNRKMWFILILAGICVILIIVLIVKTSH</sequence>
<reference evidence="12" key="1">
    <citation type="submission" date="2020-06" db="EMBL/GenBank/DDBJ databases">
        <title>Draft genome of Bugula neritina, a colonial animal packing powerful symbionts and potential medicines.</title>
        <authorList>
            <person name="Rayko M."/>
        </authorList>
    </citation>
    <scope>NUCLEOTIDE SEQUENCE [LARGE SCALE GENOMIC DNA]</scope>
    <source>
        <strain evidence="12">Kwan_BN1</strain>
    </source>
</reference>
<evidence type="ECO:0000256" key="1">
    <source>
        <dbReference type="ARBA" id="ARBA00004409"/>
    </source>
</evidence>
<dbReference type="GO" id="GO:0005484">
    <property type="term" value="F:SNAP receptor activity"/>
    <property type="evidence" value="ECO:0007669"/>
    <property type="project" value="InterPro"/>
</dbReference>
<dbReference type="Pfam" id="PF14523">
    <property type="entry name" value="Syntaxin_2"/>
    <property type="match status" value="1"/>
</dbReference>
<dbReference type="EMBL" id="VXIV02002223">
    <property type="protein sequence ID" value="KAF6026702.1"/>
    <property type="molecule type" value="Genomic_DNA"/>
</dbReference>
<dbReference type="GO" id="GO:0006886">
    <property type="term" value="P:intracellular protein transport"/>
    <property type="evidence" value="ECO:0007669"/>
    <property type="project" value="InterPro"/>
</dbReference>
<dbReference type="GO" id="GO:0006906">
    <property type="term" value="P:vesicle fusion"/>
    <property type="evidence" value="ECO:0007669"/>
    <property type="project" value="TreeGrafter"/>
</dbReference>
<gene>
    <name evidence="12" type="ORF">EB796_014974</name>
</gene>
<dbReference type="AlphaFoldDB" id="A0A7J7JK22"/>
<keyword evidence="9 10" id="KW-0472">Membrane</keyword>
<dbReference type="SMART" id="SM00397">
    <property type="entry name" value="t_SNARE"/>
    <property type="match status" value="1"/>
</dbReference>
<comment type="similarity">
    <text evidence="2">Belongs to the syntaxin family.</text>
</comment>
<dbReference type="PROSITE" id="PS00914">
    <property type="entry name" value="SYNTAXIN"/>
    <property type="match status" value="1"/>
</dbReference>
<keyword evidence="8" id="KW-0175">Coiled coil</keyword>
<evidence type="ECO:0000256" key="2">
    <source>
        <dbReference type="ARBA" id="ARBA00009063"/>
    </source>
</evidence>
<keyword evidence="4 10" id="KW-0812">Transmembrane</keyword>
<dbReference type="InterPro" id="IPR006011">
    <property type="entry name" value="Syntaxin_N"/>
</dbReference>
<dbReference type="InterPro" id="IPR010989">
    <property type="entry name" value="SNARE"/>
</dbReference>
<dbReference type="InterPro" id="IPR045242">
    <property type="entry name" value="Syntaxin"/>
</dbReference>
<accession>A0A7J7JK22</accession>
<evidence type="ECO:0000256" key="8">
    <source>
        <dbReference type="ARBA" id="ARBA00023054"/>
    </source>
</evidence>
<evidence type="ECO:0000313" key="13">
    <source>
        <dbReference type="Proteomes" id="UP000593567"/>
    </source>
</evidence>
<evidence type="ECO:0000256" key="6">
    <source>
        <dbReference type="ARBA" id="ARBA00022989"/>
    </source>
</evidence>
<dbReference type="Proteomes" id="UP000593567">
    <property type="component" value="Unassembled WGS sequence"/>
</dbReference>
<evidence type="ECO:0000256" key="3">
    <source>
        <dbReference type="ARBA" id="ARBA00022448"/>
    </source>
</evidence>
<dbReference type="GO" id="GO:0048278">
    <property type="term" value="P:vesicle docking"/>
    <property type="evidence" value="ECO:0007669"/>
    <property type="project" value="TreeGrafter"/>
</dbReference>
<dbReference type="Pfam" id="PF05739">
    <property type="entry name" value="SNARE"/>
    <property type="match status" value="1"/>
</dbReference>
<evidence type="ECO:0000259" key="11">
    <source>
        <dbReference type="PROSITE" id="PS50192"/>
    </source>
</evidence>
<comment type="subcellular location">
    <subcellularLocation>
        <location evidence="1">Golgi apparatus membrane</location>
        <topology evidence="1">Single-pass type IV membrane protein</topology>
    </subcellularLocation>
</comment>
<dbReference type="GO" id="GO:0000139">
    <property type="term" value="C:Golgi membrane"/>
    <property type="evidence" value="ECO:0007669"/>
    <property type="project" value="UniProtKB-SubCell"/>
</dbReference>
<keyword evidence="5" id="KW-0653">Protein transport</keyword>
<proteinExistence type="inferred from homology"/>
<keyword evidence="6 10" id="KW-1133">Transmembrane helix</keyword>
<evidence type="ECO:0000313" key="12">
    <source>
        <dbReference type="EMBL" id="KAF6026702.1"/>
    </source>
</evidence>
<dbReference type="SUPFAM" id="SSF47661">
    <property type="entry name" value="t-snare proteins"/>
    <property type="match status" value="1"/>
</dbReference>
<keyword evidence="3" id="KW-0813">Transport</keyword>
<feature type="domain" description="T-SNARE coiled-coil homology" evidence="11">
    <location>
        <begin position="205"/>
        <end position="267"/>
    </location>
</feature>
<evidence type="ECO:0000256" key="7">
    <source>
        <dbReference type="ARBA" id="ARBA00023034"/>
    </source>
</evidence>
<comment type="caution">
    <text evidence="12">The sequence shown here is derived from an EMBL/GenBank/DDBJ whole genome shotgun (WGS) entry which is preliminary data.</text>
</comment>
<evidence type="ECO:0000256" key="9">
    <source>
        <dbReference type="ARBA" id="ARBA00023136"/>
    </source>
</evidence>
<evidence type="ECO:0000256" key="10">
    <source>
        <dbReference type="SAM" id="Phobius"/>
    </source>
</evidence>
<dbReference type="GO" id="GO:0031201">
    <property type="term" value="C:SNARE complex"/>
    <property type="evidence" value="ECO:0007669"/>
    <property type="project" value="TreeGrafter"/>
</dbReference>